<dbReference type="InterPro" id="IPR050724">
    <property type="entry name" value="Glu_Leu_Phe_Val_DH"/>
</dbReference>
<proteinExistence type="inferred from homology"/>
<evidence type="ECO:0000256" key="1">
    <source>
        <dbReference type="ARBA" id="ARBA00006382"/>
    </source>
</evidence>
<dbReference type="GO" id="GO:0006537">
    <property type="term" value="P:glutamate biosynthetic process"/>
    <property type="evidence" value="ECO:0000318"/>
    <property type="project" value="GO_Central"/>
</dbReference>
<dbReference type="CDD" id="cd05313">
    <property type="entry name" value="NAD_bind_2_Glu_DH"/>
    <property type="match status" value="1"/>
</dbReference>
<dbReference type="PRINTS" id="PR00082">
    <property type="entry name" value="GLFDHDRGNASE"/>
</dbReference>
<evidence type="ECO:0000256" key="8">
    <source>
        <dbReference type="RuleBase" id="RU004417"/>
    </source>
</evidence>
<dbReference type="PANTHER" id="PTHR43571">
    <property type="entry name" value="NADP-SPECIFIC GLUTAMATE DEHYDROGENASE 1-RELATED"/>
    <property type="match status" value="1"/>
</dbReference>
<evidence type="ECO:0000259" key="10">
    <source>
        <dbReference type="SMART" id="SM00839"/>
    </source>
</evidence>
<feature type="compositionally biased region" description="Low complexity" evidence="9">
    <location>
        <begin position="1"/>
        <end position="17"/>
    </location>
</feature>
<protein>
    <recommendedName>
        <fullName evidence="4">Glutamate dehydrogenase</fullName>
    </recommendedName>
</protein>
<keyword evidence="3 4" id="KW-0560">Oxidoreductase</keyword>
<dbReference type="FunFam" id="3.40.50.720:FF:000030">
    <property type="entry name" value="Glutamate dehydrogenase"/>
    <property type="match status" value="1"/>
</dbReference>
<evidence type="ECO:0000256" key="5">
    <source>
        <dbReference type="PIRSR" id="PIRSR000185-1"/>
    </source>
</evidence>
<feature type="binding site" evidence="6">
    <location>
        <position position="403"/>
    </location>
    <ligand>
        <name>substrate</name>
    </ligand>
</feature>
<dbReference type="Pfam" id="PF00208">
    <property type="entry name" value="ELFV_dehydrog"/>
    <property type="match status" value="1"/>
</dbReference>
<dbReference type="SUPFAM" id="SSF53223">
    <property type="entry name" value="Aminoacid dehydrogenase-like, N-terminal domain"/>
    <property type="match status" value="1"/>
</dbReference>
<dbReference type="InterPro" id="IPR033524">
    <property type="entry name" value="Glu/Leu/Phe/Val_DH_AS"/>
</dbReference>
<feature type="binding site" evidence="6">
    <location>
        <position position="232"/>
    </location>
    <ligand>
        <name>NAD(+)</name>
        <dbReference type="ChEBI" id="CHEBI:57540"/>
    </ligand>
</feature>
<feature type="active site" description="Proton donor" evidence="5">
    <location>
        <position position="149"/>
    </location>
</feature>
<dbReference type="Pfam" id="PF02812">
    <property type="entry name" value="ELFV_dehydrog_N"/>
    <property type="match status" value="1"/>
</dbReference>
<dbReference type="Gene3D" id="1.10.285.10">
    <property type="entry name" value="Glutamate Dehydrogenase, chain A, domain 3"/>
    <property type="match status" value="2"/>
</dbReference>
<dbReference type="Gene3D" id="3.40.50.720">
    <property type="entry name" value="NAD(P)-binding Rossmann-like Domain"/>
    <property type="match status" value="1"/>
</dbReference>
<dbReference type="InterPro" id="IPR046346">
    <property type="entry name" value="Aminoacid_DH-like_N_sf"/>
</dbReference>
<feature type="binding site" evidence="6">
    <location>
        <position position="188"/>
    </location>
    <ligand>
        <name>substrate</name>
    </ligand>
</feature>
<dbReference type="FunFam" id="3.40.50.10860:FF:000002">
    <property type="entry name" value="Glutamate dehydrogenase"/>
    <property type="match status" value="1"/>
</dbReference>
<keyword evidence="6" id="KW-0547">Nucleotide-binding</keyword>
<dbReference type="InterPro" id="IPR033922">
    <property type="entry name" value="NAD_bind_Glu_DH"/>
</dbReference>
<dbReference type="InterPro" id="IPR006095">
    <property type="entry name" value="Glu/Leu/Phe/Val/Trp_DH"/>
</dbReference>
<dbReference type="OMA" id="LELTHEC"/>
<dbReference type="AlphaFoldDB" id="A0A1Y1IPL5"/>
<gene>
    <name evidence="11" type="ORF">KFL_007820010</name>
</gene>
<dbReference type="SUPFAM" id="SSF51735">
    <property type="entry name" value="NAD(P)-binding Rossmann-fold domains"/>
    <property type="match status" value="1"/>
</dbReference>
<evidence type="ECO:0000256" key="9">
    <source>
        <dbReference type="SAM" id="MobiDB-lite"/>
    </source>
</evidence>
<dbReference type="GO" id="GO:0005829">
    <property type="term" value="C:cytosol"/>
    <property type="evidence" value="ECO:0000318"/>
    <property type="project" value="GO_Central"/>
</dbReference>
<evidence type="ECO:0000313" key="11">
    <source>
        <dbReference type="EMBL" id="GAQ91419.1"/>
    </source>
</evidence>
<dbReference type="NCBIfam" id="NF006929">
    <property type="entry name" value="PRK09414.1"/>
    <property type="match status" value="1"/>
</dbReference>
<dbReference type="STRING" id="105231.A0A1Y1IPL5"/>
<feature type="binding site" evidence="6">
    <location>
        <position position="113"/>
    </location>
    <ligand>
        <name>substrate</name>
    </ligand>
</feature>
<comment type="similarity">
    <text evidence="1 4 8">Belongs to the Glu/Leu/Phe/Val dehydrogenases family.</text>
</comment>
<feature type="site" description="Important for catalysis" evidence="7">
    <location>
        <position position="189"/>
    </location>
</feature>
<feature type="domain" description="Glutamate/phenylalanine/leucine/valine/L-tryptophan dehydrogenase C-terminal" evidence="10">
    <location>
        <begin position="225"/>
        <end position="473"/>
    </location>
</feature>
<dbReference type="InterPro" id="IPR006097">
    <property type="entry name" value="Glu/Leu/Phe/Val/Trp_DH_dimer"/>
</dbReference>
<dbReference type="InterPro" id="IPR036291">
    <property type="entry name" value="NAD(P)-bd_dom_sf"/>
</dbReference>
<keyword evidence="12" id="KW-1185">Reference proteome</keyword>
<feature type="region of interest" description="Disordered" evidence="9">
    <location>
        <begin position="1"/>
        <end position="26"/>
    </location>
</feature>
<dbReference type="OrthoDB" id="6718861at2759"/>
<dbReference type="Gene3D" id="3.40.50.10860">
    <property type="entry name" value="Leucine Dehydrogenase, chain A, domain 1"/>
    <property type="match status" value="1"/>
</dbReference>
<dbReference type="FunFam" id="1.10.285.10:FF:000001">
    <property type="entry name" value="Glutamate dehydrogenase"/>
    <property type="match status" value="1"/>
</dbReference>
<reference evidence="11 12" key="1">
    <citation type="journal article" date="2014" name="Nat. Commun.">
        <title>Klebsormidium flaccidum genome reveals primary factors for plant terrestrial adaptation.</title>
        <authorList>
            <person name="Hori K."/>
            <person name="Maruyama F."/>
            <person name="Fujisawa T."/>
            <person name="Togashi T."/>
            <person name="Yamamoto N."/>
            <person name="Seo M."/>
            <person name="Sato S."/>
            <person name="Yamada T."/>
            <person name="Mori H."/>
            <person name="Tajima N."/>
            <person name="Moriyama T."/>
            <person name="Ikeuchi M."/>
            <person name="Watanabe M."/>
            <person name="Wada H."/>
            <person name="Kobayashi K."/>
            <person name="Saito M."/>
            <person name="Masuda T."/>
            <person name="Sasaki-Sekimoto Y."/>
            <person name="Mashiguchi K."/>
            <person name="Awai K."/>
            <person name="Shimojima M."/>
            <person name="Masuda S."/>
            <person name="Iwai M."/>
            <person name="Nobusawa T."/>
            <person name="Narise T."/>
            <person name="Kondo S."/>
            <person name="Saito H."/>
            <person name="Sato R."/>
            <person name="Murakawa M."/>
            <person name="Ihara Y."/>
            <person name="Oshima-Yamada Y."/>
            <person name="Ohtaka K."/>
            <person name="Satoh M."/>
            <person name="Sonobe K."/>
            <person name="Ishii M."/>
            <person name="Ohtani R."/>
            <person name="Kanamori-Sato M."/>
            <person name="Honoki R."/>
            <person name="Miyazaki D."/>
            <person name="Mochizuki H."/>
            <person name="Umetsu J."/>
            <person name="Higashi K."/>
            <person name="Shibata D."/>
            <person name="Kamiya Y."/>
            <person name="Sato N."/>
            <person name="Nakamura Y."/>
            <person name="Tabata S."/>
            <person name="Ida S."/>
            <person name="Kurokawa K."/>
            <person name="Ohta H."/>
        </authorList>
    </citation>
    <scope>NUCLEOTIDE SEQUENCE [LARGE SCALE GENOMIC DNA]</scope>
    <source>
        <strain evidence="11 12">NIES-2285</strain>
    </source>
</reference>
<feature type="binding site" evidence="6">
    <location>
        <position position="137"/>
    </location>
    <ligand>
        <name>substrate</name>
    </ligand>
</feature>
<dbReference type="GO" id="GO:0004354">
    <property type="term" value="F:glutamate dehydrogenase (NADP+) activity"/>
    <property type="evidence" value="ECO:0000318"/>
    <property type="project" value="GO_Central"/>
</dbReference>
<dbReference type="Proteomes" id="UP000054558">
    <property type="component" value="Unassembled WGS sequence"/>
</dbReference>
<evidence type="ECO:0000256" key="3">
    <source>
        <dbReference type="ARBA" id="ARBA00023002"/>
    </source>
</evidence>
<organism evidence="11 12">
    <name type="scientific">Klebsormidium nitens</name>
    <name type="common">Green alga</name>
    <name type="synonym">Ulothrix nitens</name>
    <dbReference type="NCBI Taxonomy" id="105231"/>
    <lineage>
        <taxon>Eukaryota</taxon>
        <taxon>Viridiplantae</taxon>
        <taxon>Streptophyta</taxon>
        <taxon>Klebsormidiophyceae</taxon>
        <taxon>Klebsormidiales</taxon>
        <taxon>Klebsormidiaceae</taxon>
        <taxon>Klebsormidium</taxon>
    </lineage>
</organism>
<evidence type="ECO:0000256" key="6">
    <source>
        <dbReference type="PIRSR" id="PIRSR000185-2"/>
    </source>
</evidence>
<dbReference type="InterPro" id="IPR006096">
    <property type="entry name" value="Glu/Leu/Phe/Val/Trp_DH_C"/>
</dbReference>
<evidence type="ECO:0000313" key="12">
    <source>
        <dbReference type="Proteomes" id="UP000054558"/>
    </source>
</evidence>
<dbReference type="PANTHER" id="PTHR43571:SF1">
    <property type="entry name" value="NADP-SPECIFIC GLUTAMATE DEHYDROGENASE 1-RELATED"/>
    <property type="match status" value="1"/>
</dbReference>
<feature type="binding site" evidence="6">
    <location>
        <position position="263"/>
    </location>
    <ligand>
        <name>NAD(+)</name>
        <dbReference type="ChEBI" id="CHEBI:57540"/>
    </ligand>
</feature>
<dbReference type="EMBL" id="DF237731">
    <property type="protein sequence ID" value="GAQ91419.1"/>
    <property type="molecule type" value="Genomic_DNA"/>
</dbReference>
<dbReference type="GO" id="GO:0000166">
    <property type="term" value="F:nucleotide binding"/>
    <property type="evidence" value="ECO:0007669"/>
    <property type="project" value="UniProtKB-KW"/>
</dbReference>
<name>A0A1Y1IPL5_KLENI</name>
<comment type="subunit">
    <text evidence="2">Homohexamer.</text>
</comment>
<feature type="binding site" evidence="6">
    <location>
        <position position="134"/>
    </location>
    <ligand>
        <name>substrate</name>
    </ligand>
</feature>
<evidence type="ECO:0000256" key="2">
    <source>
        <dbReference type="ARBA" id="ARBA00011643"/>
    </source>
</evidence>
<evidence type="ECO:0000256" key="7">
    <source>
        <dbReference type="PIRSR" id="PIRSR000185-3"/>
    </source>
</evidence>
<dbReference type="SMART" id="SM00839">
    <property type="entry name" value="ELFV_dehydrog"/>
    <property type="match status" value="1"/>
</dbReference>
<evidence type="ECO:0000256" key="4">
    <source>
        <dbReference type="PIRNR" id="PIRNR000185"/>
    </source>
</evidence>
<dbReference type="PIRSF" id="PIRSF000185">
    <property type="entry name" value="Glu_DH"/>
    <property type="match status" value="1"/>
</dbReference>
<dbReference type="PROSITE" id="PS00074">
    <property type="entry name" value="GLFV_DEHYDROGENASE"/>
    <property type="match status" value="1"/>
</dbReference>
<sequence>MATATKEASAPAAADSPNGVKDSGPPSLSVGAILGKVRARDPHQAEFLQAVEEVLRSLTPVLDKHPEYLPVVERLVEPERVVQFRVAWLDDAGVQQVNRGFRVQFNQALGPYKGGLRFHPSVTLSIIKFLGFEQILKNSLTTLAMGGAKGGSDFDPRGKSDNEVMKFCQSFMTELFRHIGPDTDVPAGDINVGGREIGFLFGQYKRLTVHYEGVLTGKALQWGGSLLRPEATGYGLVYYAQEVLRGMGKDLKGMRCLVSGSGNVAQYTVEKLLHLGALPVTLSDSSGYIYEKDGFTPDRLQHVLDLKQKKRARISEYTKKFNTAVYVDGAKPWAVDSAVVAFPCATQNEVTEADAQRLVDAGVKYVFEGANMPSTAEAIAVYLRAGVVYGPAKAANAGGVAVSGLEMAQNSQRFPWSKEEVDDKLQGIMRSIYTESMAAAQEYGMAATDPGALQAGANIAGFVKVAEAMLSQGCV</sequence>
<accession>A0A1Y1IPL5</accession>
<dbReference type="InterPro" id="IPR014362">
    <property type="entry name" value="Glu_DH"/>
</dbReference>
<keyword evidence="6" id="KW-0520">NAD</keyword>